<protein>
    <recommendedName>
        <fullName evidence="3">Large ribosomal RNA subunit accumulation protein YceD</fullName>
    </recommendedName>
    <alternativeName>
        <fullName evidence="5">23S rRNA accumulation protein YceD</fullName>
    </alternativeName>
</protein>
<dbReference type="GeneID" id="46907644"/>
<dbReference type="InterPro" id="IPR003772">
    <property type="entry name" value="YceD"/>
</dbReference>
<dbReference type="eggNOG" id="COG1399">
    <property type="taxonomic scope" value="Bacteria"/>
</dbReference>
<dbReference type="EMBL" id="AFOY02000004">
    <property type="protein sequence ID" value="EXF96013.1"/>
    <property type="molecule type" value="Genomic_DNA"/>
</dbReference>
<accession>A0A010SZ91</accession>
<evidence type="ECO:0000256" key="2">
    <source>
        <dbReference type="ARBA" id="ARBA00010740"/>
    </source>
</evidence>
<comment type="caution">
    <text evidence="7">The sequence shown here is derived from an EMBL/GenBank/DDBJ whole genome shotgun (WGS) entry which is preliminary data.</text>
</comment>
<evidence type="ECO:0000256" key="3">
    <source>
        <dbReference type="ARBA" id="ARBA00015716"/>
    </source>
</evidence>
<dbReference type="Proteomes" id="UP000022611">
    <property type="component" value="Unassembled WGS sequence"/>
</dbReference>
<dbReference type="PANTHER" id="PTHR38099">
    <property type="entry name" value="LARGE RIBOSOMAL RNA SUBUNIT ACCUMULATION PROTEIN YCED"/>
    <property type="match status" value="1"/>
</dbReference>
<dbReference type="PANTHER" id="PTHR38099:SF1">
    <property type="entry name" value="LARGE RIBOSOMAL RNA SUBUNIT ACCUMULATION PROTEIN YCED"/>
    <property type="match status" value="1"/>
</dbReference>
<comment type="similarity">
    <text evidence="2">Belongs to the DUF177 domain family.</text>
</comment>
<reference evidence="7 8" key="1">
    <citation type="journal article" date="2011" name="J. Bacteriol.">
        <title>Draft genome sequence of the polycyclic aromatic hydrocarbon-degrading, genetically engineered bioluminescent bioreporter Pseudomonas fluorescens HK44.</title>
        <authorList>
            <person name="Chauhan A."/>
            <person name="Layton A.C."/>
            <person name="Williams D.E."/>
            <person name="Smartt A.E."/>
            <person name="Ripp S."/>
            <person name="Karpinets T.V."/>
            <person name="Brown S.D."/>
            <person name="Sayler G.S."/>
        </authorList>
    </citation>
    <scope>NUCLEOTIDE SEQUENCE [LARGE SCALE GENOMIC DNA]</scope>
    <source>
        <strain evidence="7 8">HK44</strain>
    </source>
</reference>
<evidence type="ECO:0000256" key="4">
    <source>
        <dbReference type="ARBA" id="ARBA00022517"/>
    </source>
</evidence>
<evidence type="ECO:0000313" key="7">
    <source>
        <dbReference type="EMBL" id="EXF96013.1"/>
    </source>
</evidence>
<comment type="function">
    <text evidence="1">Plays a role in synthesis, processing and/or stability of 23S rRNA.</text>
</comment>
<dbReference type="GO" id="GO:0042254">
    <property type="term" value="P:ribosome biogenesis"/>
    <property type="evidence" value="ECO:0007669"/>
    <property type="project" value="UniProtKB-KW"/>
</dbReference>
<sequence>MLNDPIPPHVDPRKLADRGTTLQGEMLLADLERLCDPLSDTVGTVQAKFVFERDERKSVVIHSFIDTEVKMVCQRCLELVTLPIHSECSYAVVKEGANTQSLPKGYDVLELGEDPLDLQSLIEEELLLALPIVPAHHPEECQQPAGLDEPEPSEDEVTRSNPFSVLAQLKRDPNV</sequence>
<evidence type="ECO:0000256" key="6">
    <source>
        <dbReference type="SAM" id="MobiDB-lite"/>
    </source>
</evidence>
<evidence type="ECO:0000313" key="8">
    <source>
        <dbReference type="Proteomes" id="UP000022611"/>
    </source>
</evidence>
<evidence type="ECO:0000256" key="5">
    <source>
        <dbReference type="ARBA" id="ARBA00031841"/>
    </source>
</evidence>
<dbReference type="PATRIC" id="fig|1042209.11.peg.943"/>
<dbReference type="AlphaFoldDB" id="A0A010SZ91"/>
<keyword evidence="4" id="KW-0690">Ribosome biogenesis</keyword>
<proteinExistence type="inferred from homology"/>
<dbReference type="GO" id="GO:0005829">
    <property type="term" value="C:cytosol"/>
    <property type="evidence" value="ECO:0007669"/>
    <property type="project" value="TreeGrafter"/>
</dbReference>
<organism evidence="7 8">
    <name type="scientific">Pseudomonas fluorescens HK44</name>
    <dbReference type="NCBI Taxonomy" id="1042209"/>
    <lineage>
        <taxon>Bacteria</taxon>
        <taxon>Pseudomonadati</taxon>
        <taxon>Pseudomonadota</taxon>
        <taxon>Gammaproteobacteria</taxon>
        <taxon>Pseudomonadales</taxon>
        <taxon>Pseudomonadaceae</taxon>
        <taxon>Pseudomonas</taxon>
    </lineage>
</organism>
<evidence type="ECO:0000256" key="1">
    <source>
        <dbReference type="ARBA" id="ARBA00002868"/>
    </source>
</evidence>
<dbReference type="InterPro" id="IPR039255">
    <property type="entry name" value="YceD_bac"/>
</dbReference>
<dbReference type="HOGENOM" id="CLU_094127_2_0_6"/>
<feature type="region of interest" description="Disordered" evidence="6">
    <location>
        <begin position="139"/>
        <end position="164"/>
    </location>
</feature>
<dbReference type="RefSeq" id="WP_008152342.1">
    <property type="nucleotide sequence ID" value="NZ_AFOY02000004.1"/>
</dbReference>
<dbReference type="Pfam" id="PF02620">
    <property type="entry name" value="YceD"/>
    <property type="match status" value="1"/>
</dbReference>
<name>A0A010SZ91_PSEFL</name>
<gene>
    <name evidence="7" type="ORF">HK44_022035</name>
</gene>
<dbReference type="OrthoDB" id="9786771at2"/>